<dbReference type="STRING" id="455432.AWN90_19400"/>
<keyword evidence="2" id="KW-1133">Transmembrane helix</keyword>
<dbReference type="EMBL" id="LWGR01000003">
    <property type="protein sequence ID" value="KZM75544.1"/>
    <property type="molecule type" value="Genomic_DNA"/>
</dbReference>
<dbReference type="Proteomes" id="UP000076512">
    <property type="component" value="Unassembled WGS sequence"/>
</dbReference>
<dbReference type="RefSeq" id="WP_067583111.1">
    <property type="nucleotide sequence ID" value="NZ_JABMCZ010000001.1"/>
</dbReference>
<feature type="transmembrane region" description="Helical" evidence="2">
    <location>
        <begin position="86"/>
        <end position="110"/>
    </location>
</feature>
<proteinExistence type="predicted"/>
<feature type="transmembrane region" description="Helical" evidence="2">
    <location>
        <begin position="21"/>
        <end position="45"/>
    </location>
</feature>
<accession>A0A161Z6E9</accession>
<sequence>MTTQRPLPNPIRMEPVLPAGLVLALHIVCGGFVAVFGGGALSALLCLRGPAAPGWHELTPTLARLTEHWGDPAAAWPADPRPGPGWLTWPCMIVVAIAWCSAVAIVGAEIDSRRRHRRRRLGLATRGDLRRIGLDPHTAARKSAAEFPEQARREPRRYRRRWRR</sequence>
<keyword evidence="2" id="KW-0472">Membrane</keyword>
<keyword evidence="2" id="KW-0812">Transmembrane</keyword>
<organism evidence="3 4">
    <name type="scientific">Nocardia terpenica</name>
    <dbReference type="NCBI Taxonomy" id="455432"/>
    <lineage>
        <taxon>Bacteria</taxon>
        <taxon>Bacillati</taxon>
        <taxon>Actinomycetota</taxon>
        <taxon>Actinomycetes</taxon>
        <taxon>Mycobacteriales</taxon>
        <taxon>Nocardiaceae</taxon>
        <taxon>Nocardia</taxon>
    </lineage>
</organism>
<feature type="compositionally biased region" description="Basic residues" evidence="1">
    <location>
        <begin position="154"/>
        <end position="164"/>
    </location>
</feature>
<reference evidence="3 4" key="1">
    <citation type="submission" date="2016-04" db="EMBL/GenBank/DDBJ databases">
        <authorList>
            <person name="Evans L.H."/>
            <person name="Alamgir A."/>
            <person name="Owens N."/>
            <person name="Weber N.D."/>
            <person name="Virtaneva K."/>
            <person name="Barbian K."/>
            <person name="Babar A."/>
            <person name="Rosenke K."/>
        </authorList>
    </citation>
    <scope>NUCLEOTIDE SEQUENCE [LARGE SCALE GENOMIC DNA]</scope>
    <source>
        <strain evidence="3 4">IFM 0406</strain>
    </source>
</reference>
<keyword evidence="4" id="KW-1185">Reference proteome</keyword>
<dbReference type="AlphaFoldDB" id="A0A161Z6E9"/>
<comment type="caution">
    <text evidence="3">The sequence shown here is derived from an EMBL/GenBank/DDBJ whole genome shotgun (WGS) entry which is preliminary data.</text>
</comment>
<evidence type="ECO:0000256" key="1">
    <source>
        <dbReference type="SAM" id="MobiDB-lite"/>
    </source>
</evidence>
<evidence type="ECO:0000256" key="2">
    <source>
        <dbReference type="SAM" id="Phobius"/>
    </source>
</evidence>
<name>A0A161Z6E9_9NOCA</name>
<evidence type="ECO:0000313" key="4">
    <source>
        <dbReference type="Proteomes" id="UP000076512"/>
    </source>
</evidence>
<gene>
    <name evidence="3" type="ORF">AWN90_19400</name>
</gene>
<feature type="region of interest" description="Disordered" evidence="1">
    <location>
        <begin position="140"/>
        <end position="164"/>
    </location>
</feature>
<protein>
    <submittedName>
        <fullName evidence="3">Uncharacterized protein</fullName>
    </submittedName>
</protein>
<evidence type="ECO:0000313" key="3">
    <source>
        <dbReference type="EMBL" id="KZM75544.1"/>
    </source>
</evidence>